<sequence>MEESLTLEKRQLLRNNEYYDIQNTFDEIYLKASNNFKFNNLMDYITSENNILLAYKILKTTKVLKQLELIIKILNISKAWTKMYL</sequence>
<accession>A0AAX2ZJP9</accession>
<evidence type="ECO:0000313" key="1">
    <source>
        <dbReference type="EMBL" id="UEL48680.1"/>
    </source>
</evidence>
<dbReference type="Proteomes" id="UP001198983">
    <property type="component" value="Chromosome"/>
</dbReference>
<dbReference type="KEGG" id="tem:JW646_04280"/>
<protein>
    <submittedName>
        <fullName evidence="1">Uncharacterized protein</fullName>
    </submittedName>
</protein>
<organism evidence="1 2">
    <name type="scientific">Terrisporobacter hibernicus</name>
    <dbReference type="NCBI Taxonomy" id="2813371"/>
    <lineage>
        <taxon>Bacteria</taxon>
        <taxon>Bacillati</taxon>
        <taxon>Bacillota</taxon>
        <taxon>Clostridia</taxon>
        <taxon>Peptostreptococcales</taxon>
        <taxon>Peptostreptococcaceae</taxon>
        <taxon>Terrisporobacter</taxon>
    </lineage>
</organism>
<reference evidence="1 2" key="1">
    <citation type="journal article" date="2023" name="Int. J. Syst. Evol. Microbiol.">
        <title>Terrisporobacter hibernicus sp. nov., isolated from bovine faeces in Northern Ireland.</title>
        <authorList>
            <person name="Mitchell M."/>
            <person name="Nguyen S.V."/>
            <person name="Connor M."/>
            <person name="Fairley D.J."/>
            <person name="Donoghue O."/>
            <person name="Marshall H."/>
            <person name="Koolman L."/>
            <person name="McMullan G."/>
            <person name="Schaffer K.E."/>
            <person name="McGrath J.W."/>
            <person name="Fanning S."/>
        </authorList>
    </citation>
    <scope>NUCLEOTIDE SEQUENCE [LARGE SCALE GENOMIC DNA]</scope>
    <source>
        <strain evidence="1 2">MCA3</strain>
    </source>
</reference>
<evidence type="ECO:0000313" key="2">
    <source>
        <dbReference type="Proteomes" id="UP001198983"/>
    </source>
</evidence>
<keyword evidence="2" id="KW-1185">Reference proteome</keyword>
<gene>
    <name evidence="1" type="ORF">JW646_04280</name>
</gene>
<dbReference type="EMBL" id="CP081135">
    <property type="protein sequence ID" value="UEL48680.1"/>
    <property type="molecule type" value="Genomic_DNA"/>
</dbReference>
<name>A0AAX2ZJP9_9FIRM</name>
<dbReference type="AlphaFoldDB" id="A0AAX2ZJP9"/>
<dbReference type="RefSeq" id="WP_228416713.1">
    <property type="nucleotide sequence ID" value="NZ_CP081135.1"/>
</dbReference>
<proteinExistence type="predicted"/>